<dbReference type="GO" id="GO:0046872">
    <property type="term" value="F:metal ion binding"/>
    <property type="evidence" value="ECO:0007669"/>
    <property type="project" value="UniProtKB-KW"/>
</dbReference>
<dbReference type="SUPFAM" id="SSF142877">
    <property type="entry name" value="EndoU-like"/>
    <property type="match status" value="1"/>
</dbReference>
<protein>
    <recommendedName>
        <fullName evidence="14">EndoU domain-containing protein</fullName>
    </recommendedName>
</protein>
<keyword evidence="10" id="KW-0456">Lyase</keyword>
<keyword evidence="12" id="KW-0472">Membrane</keyword>
<feature type="transmembrane region" description="Helical" evidence="12">
    <location>
        <begin position="106"/>
        <end position="125"/>
    </location>
</feature>
<evidence type="ECO:0000256" key="2">
    <source>
        <dbReference type="ARBA" id="ARBA00010168"/>
    </source>
</evidence>
<evidence type="ECO:0000256" key="8">
    <source>
        <dbReference type="ARBA" id="ARBA00022884"/>
    </source>
</evidence>
<keyword evidence="5" id="KW-0479">Metal-binding</keyword>
<keyword evidence="13" id="KW-0732">Signal</keyword>
<feature type="coiled-coil region" evidence="11">
    <location>
        <begin position="882"/>
        <end position="973"/>
    </location>
</feature>
<evidence type="ECO:0000256" key="12">
    <source>
        <dbReference type="SAM" id="Phobius"/>
    </source>
</evidence>
<dbReference type="Pfam" id="PF09412">
    <property type="entry name" value="XendoU"/>
    <property type="match status" value="1"/>
</dbReference>
<feature type="coiled-coil region" evidence="11">
    <location>
        <begin position="1020"/>
        <end position="1138"/>
    </location>
</feature>
<comment type="caution">
    <text evidence="15">The sequence shown here is derived from an EMBL/GenBank/DDBJ whole genome shotgun (WGS) entry which is preliminary data.</text>
</comment>
<evidence type="ECO:0000256" key="6">
    <source>
        <dbReference type="ARBA" id="ARBA00022759"/>
    </source>
</evidence>
<keyword evidence="6" id="KW-0255">Endonuclease</keyword>
<evidence type="ECO:0000256" key="11">
    <source>
        <dbReference type="SAM" id="Coils"/>
    </source>
</evidence>
<evidence type="ECO:0000256" key="9">
    <source>
        <dbReference type="ARBA" id="ARBA00023211"/>
    </source>
</evidence>
<evidence type="ECO:0000256" key="1">
    <source>
        <dbReference type="ARBA" id="ARBA00001936"/>
    </source>
</evidence>
<accession>A0AA36IJI4</accession>
<evidence type="ECO:0000256" key="3">
    <source>
        <dbReference type="ARBA" id="ARBA00011245"/>
    </source>
</evidence>
<dbReference type="EMBL" id="CAUJNA010001535">
    <property type="protein sequence ID" value="CAJ1387522.1"/>
    <property type="molecule type" value="Genomic_DNA"/>
</dbReference>
<name>A0AA36IJI4_9DINO</name>
<dbReference type="GO" id="GO:0004521">
    <property type="term" value="F:RNA endonuclease activity"/>
    <property type="evidence" value="ECO:0007669"/>
    <property type="project" value="InterPro"/>
</dbReference>
<dbReference type="PROSITE" id="PS51959">
    <property type="entry name" value="ENDOU"/>
    <property type="match status" value="1"/>
</dbReference>
<feature type="transmembrane region" description="Helical" evidence="12">
    <location>
        <begin position="69"/>
        <end position="94"/>
    </location>
</feature>
<evidence type="ECO:0000256" key="7">
    <source>
        <dbReference type="ARBA" id="ARBA00022801"/>
    </source>
</evidence>
<gene>
    <name evidence="15" type="ORF">EVOR1521_LOCUS13585</name>
</gene>
<dbReference type="CDD" id="cd21159">
    <property type="entry name" value="XendoU"/>
    <property type="match status" value="1"/>
</dbReference>
<keyword evidence="7" id="KW-0378">Hydrolase</keyword>
<dbReference type="InterPro" id="IPR039787">
    <property type="entry name" value="ENDOU"/>
</dbReference>
<sequence length="1152" mass="130158">MIRCRIHMFGRACVLAALISCSFGLGNVGSCTVLPPLPPLPPLPLPVAVPVTTAYTPSFPASPSELDPLATFALGTFVGAFMGFVSLAVAFMNFLQNLQTDDLDGAKWGSFGGVVMPSFFFQGAADIYKNVREGAAKAQQTFQRSGRFQDIYQGIEESQKEQVLQGLAALQERFPRSKSRERIFSRFRGVADNTRFAAAIYDLALRLQPTMSATGDLYNELWSLDENRCTVSSRQPGKGRRPWVNENAQILIDVQVPASRLTDAAMAHRPLFAHVAPEVLAKPTLLCLVKLFDIFQHLDDDQAAFSPEEEQAIEEFIKVIARTAVMRRAFRYAVDELGLEDLEGTWQDEIRRIWFTRGGRPCAFEHIFVGNLSEDLDGHPVAGGLHCWLKFYLEELRGTAGYLGYVYNRNPREALEDHRYISGKFTWKHAGRCLVKDGGGFFIGVSPEWLLADSTIAYLETREEVMASSHGWQRWLGARDRGYTKDVVHEGFRYRKVVCHSEGALVTVFSSFLGIAFNEESEYTAHLDKILSERDLAQELPGILIAEGIAQREESDLCVASVRFCAARHCHSLGEALREIRDVFSFVLEATLQEAHTDELRELVADAADVAELVSEEGEKLTSHALPRLIDHLKQQGRSGARLHRPLRLLLTGRPDGARVADVVHLLELAEREGGDEIGPTLSDRLLIARQADVRRLFRWLEDYVDLPQDFQRSRTWENCLYDLEMDLKGLSAVNAGKDMLSVEPVAQLMNFRDAIISLMLQSLLFKKAVLDWDLKSERAYADGPMVAMSELAVNIFSKTESLPYKFRPPTLPKLSTSGPFSLVKKDEKGRVSASAPGLTSLQCHLLAVLREMQSMGKGLRNMDFAEKVHVSGGETGQNPAAEELGQEMAKWFERCTQLEKELNSNKGERQNQMESKVEELEKTVALKETANRKLVTSIHKLEGDVQSLRYEFVALQRERAEVTEQNNRIAKESLPVIEKMRTLVDRSKEATERLTTDSMILSRSFRRQVQETERIVAEKGDISKELDRAKRQLQAEKEKNTVKEVELQRKETMYLRTMAARKSIQDSFNEQREKIAKVEASMQQTELDRQELLKVIEGKDGHIRELEEDLRRAKKRISEMEEQRDMALQEFRKLTGRILDLSSFRMAPTLS</sequence>
<proteinExistence type="inferred from homology"/>
<dbReference type="PANTHER" id="PTHR12439">
    <property type="entry name" value="PLACENTAL PROTEIN 11-RELATED"/>
    <property type="match status" value="1"/>
</dbReference>
<evidence type="ECO:0000256" key="10">
    <source>
        <dbReference type="ARBA" id="ARBA00023239"/>
    </source>
</evidence>
<dbReference type="PANTHER" id="PTHR12439:SF11">
    <property type="entry name" value="URIDYLATE-SPECIFIC ENDORIBONUCLEASE"/>
    <property type="match status" value="1"/>
</dbReference>
<evidence type="ECO:0000259" key="14">
    <source>
        <dbReference type="PROSITE" id="PS51959"/>
    </source>
</evidence>
<dbReference type="GO" id="GO:0003723">
    <property type="term" value="F:RNA binding"/>
    <property type="evidence" value="ECO:0007669"/>
    <property type="project" value="UniProtKB-KW"/>
</dbReference>
<keyword evidence="9" id="KW-0464">Manganese</keyword>
<keyword evidence="4" id="KW-0540">Nuclease</keyword>
<comment type="similarity">
    <text evidence="2">Belongs to the ENDOU family.</text>
</comment>
<evidence type="ECO:0000256" key="4">
    <source>
        <dbReference type="ARBA" id="ARBA00022722"/>
    </source>
</evidence>
<feature type="signal peptide" evidence="13">
    <location>
        <begin position="1"/>
        <end position="24"/>
    </location>
</feature>
<keyword evidence="12" id="KW-0812">Transmembrane</keyword>
<organism evidence="15 16">
    <name type="scientific">Effrenium voratum</name>
    <dbReference type="NCBI Taxonomy" id="2562239"/>
    <lineage>
        <taxon>Eukaryota</taxon>
        <taxon>Sar</taxon>
        <taxon>Alveolata</taxon>
        <taxon>Dinophyceae</taxon>
        <taxon>Suessiales</taxon>
        <taxon>Symbiodiniaceae</taxon>
        <taxon>Effrenium</taxon>
    </lineage>
</organism>
<keyword evidence="8" id="KW-0694">RNA-binding</keyword>
<keyword evidence="12" id="KW-1133">Transmembrane helix</keyword>
<reference evidence="15" key="1">
    <citation type="submission" date="2023-08" db="EMBL/GenBank/DDBJ databases">
        <authorList>
            <person name="Chen Y."/>
            <person name="Shah S."/>
            <person name="Dougan E. K."/>
            <person name="Thang M."/>
            <person name="Chan C."/>
        </authorList>
    </citation>
    <scope>NUCLEOTIDE SEQUENCE</scope>
</reference>
<dbReference type="GO" id="GO:0016829">
    <property type="term" value="F:lyase activity"/>
    <property type="evidence" value="ECO:0007669"/>
    <property type="project" value="UniProtKB-KW"/>
</dbReference>
<dbReference type="InterPro" id="IPR037227">
    <property type="entry name" value="EndoU-like"/>
</dbReference>
<keyword evidence="16" id="KW-1185">Reference proteome</keyword>
<dbReference type="AlphaFoldDB" id="A0AA36IJI4"/>
<comment type="cofactor">
    <cofactor evidence="1">
        <name>Mn(2+)</name>
        <dbReference type="ChEBI" id="CHEBI:29035"/>
    </cofactor>
</comment>
<feature type="domain" description="EndoU" evidence="14">
    <location>
        <begin position="210"/>
        <end position="514"/>
    </location>
</feature>
<comment type="subunit">
    <text evidence="3">Monomer.</text>
</comment>
<evidence type="ECO:0000313" key="15">
    <source>
        <dbReference type="EMBL" id="CAJ1387522.1"/>
    </source>
</evidence>
<dbReference type="GO" id="GO:0016787">
    <property type="term" value="F:hydrolase activity"/>
    <property type="evidence" value="ECO:0007669"/>
    <property type="project" value="UniProtKB-KW"/>
</dbReference>
<feature type="chain" id="PRO_5041202195" description="EndoU domain-containing protein" evidence="13">
    <location>
        <begin position="25"/>
        <end position="1152"/>
    </location>
</feature>
<evidence type="ECO:0000256" key="13">
    <source>
        <dbReference type="SAM" id="SignalP"/>
    </source>
</evidence>
<keyword evidence="11" id="KW-0175">Coiled coil</keyword>
<evidence type="ECO:0000256" key="5">
    <source>
        <dbReference type="ARBA" id="ARBA00022723"/>
    </source>
</evidence>
<evidence type="ECO:0000313" key="16">
    <source>
        <dbReference type="Proteomes" id="UP001178507"/>
    </source>
</evidence>
<dbReference type="InterPro" id="IPR018998">
    <property type="entry name" value="EndoU_C"/>
</dbReference>
<dbReference type="Proteomes" id="UP001178507">
    <property type="component" value="Unassembled WGS sequence"/>
</dbReference>